<proteinExistence type="predicted"/>
<organism evidence="1">
    <name type="scientific">bioreactor metagenome</name>
    <dbReference type="NCBI Taxonomy" id="1076179"/>
    <lineage>
        <taxon>unclassified sequences</taxon>
        <taxon>metagenomes</taxon>
        <taxon>ecological metagenomes</taxon>
    </lineage>
</organism>
<dbReference type="EMBL" id="VSSQ01039409">
    <property type="protein sequence ID" value="MPM92474.1"/>
    <property type="molecule type" value="Genomic_DNA"/>
</dbReference>
<evidence type="ECO:0000313" key="1">
    <source>
        <dbReference type="EMBL" id="MPM92474.1"/>
    </source>
</evidence>
<name>A0A645DSL3_9ZZZZ</name>
<comment type="caution">
    <text evidence="1">The sequence shown here is derived from an EMBL/GenBank/DDBJ whole genome shotgun (WGS) entry which is preliminary data.</text>
</comment>
<protein>
    <submittedName>
        <fullName evidence="1">Uncharacterized protein</fullName>
    </submittedName>
</protein>
<gene>
    <name evidence="1" type="ORF">SDC9_139609</name>
</gene>
<accession>A0A645DSL3</accession>
<reference evidence="1" key="1">
    <citation type="submission" date="2019-08" db="EMBL/GenBank/DDBJ databases">
        <authorList>
            <person name="Kucharzyk K."/>
            <person name="Murdoch R.W."/>
            <person name="Higgins S."/>
            <person name="Loffler F."/>
        </authorList>
    </citation>
    <scope>NUCLEOTIDE SEQUENCE</scope>
</reference>
<dbReference type="AlphaFoldDB" id="A0A645DSL3"/>
<sequence>MAAHGGDDERFAAKFFDLYDYLFHDLFKVLDAPAAYRHGDLRAWLDFPGNFFFRNLLFYLRLDIVKPRPGKTLPDFVHCRKRVIQLFFK</sequence>